<feature type="compositionally biased region" description="Basic and acidic residues" evidence="6">
    <location>
        <begin position="362"/>
        <end position="392"/>
    </location>
</feature>
<evidence type="ECO:0000256" key="1">
    <source>
        <dbReference type="ARBA" id="ARBA00004245"/>
    </source>
</evidence>
<feature type="compositionally biased region" description="Low complexity" evidence="6">
    <location>
        <begin position="486"/>
        <end position="499"/>
    </location>
</feature>
<dbReference type="InterPro" id="IPR008604">
    <property type="entry name" value="MAP7_fam"/>
</dbReference>
<feature type="compositionally biased region" description="Basic and acidic residues" evidence="6">
    <location>
        <begin position="711"/>
        <end position="726"/>
    </location>
</feature>
<dbReference type="Ensembl" id="ENSPKIT00000001059.1">
    <property type="protein sequence ID" value="ENSPKIP00000020442.1"/>
    <property type="gene ID" value="ENSPKIG00000005222.1"/>
</dbReference>
<dbReference type="AlphaFoldDB" id="A0A3B3RPD2"/>
<feature type="compositionally biased region" description="Basic and acidic residues" evidence="6">
    <location>
        <begin position="153"/>
        <end position="206"/>
    </location>
</feature>
<evidence type="ECO:0000256" key="2">
    <source>
        <dbReference type="ARBA" id="ARBA00007525"/>
    </source>
</evidence>
<evidence type="ECO:0000313" key="7">
    <source>
        <dbReference type="Ensembl" id="ENSPKIP00000020442.1"/>
    </source>
</evidence>
<dbReference type="InterPro" id="IPR051483">
    <property type="entry name" value="MAP7_domain-containing"/>
</dbReference>
<comment type="subcellular location">
    <subcellularLocation>
        <location evidence="1">Cytoplasm</location>
        <location evidence="1">Cytoskeleton</location>
    </subcellularLocation>
</comment>
<keyword evidence="4" id="KW-0175">Coiled coil</keyword>
<dbReference type="GO" id="GO:0015630">
    <property type="term" value="C:microtubule cytoskeleton"/>
    <property type="evidence" value="ECO:0007669"/>
    <property type="project" value="InterPro"/>
</dbReference>
<comment type="similarity">
    <text evidence="2">Belongs to the MAP7 family.</text>
</comment>
<dbReference type="Proteomes" id="UP000261540">
    <property type="component" value="Unplaced"/>
</dbReference>
<feature type="compositionally biased region" description="Basic and acidic residues" evidence="6">
    <location>
        <begin position="568"/>
        <end position="703"/>
    </location>
</feature>
<organism evidence="7 8">
    <name type="scientific">Paramormyrops kingsleyae</name>
    <dbReference type="NCBI Taxonomy" id="1676925"/>
    <lineage>
        <taxon>Eukaryota</taxon>
        <taxon>Metazoa</taxon>
        <taxon>Chordata</taxon>
        <taxon>Craniata</taxon>
        <taxon>Vertebrata</taxon>
        <taxon>Euteleostomi</taxon>
        <taxon>Actinopterygii</taxon>
        <taxon>Neopterygii</taxon>
        <taxon>Teleostei</taxon>
        <taxon>Osteoglossocephala</taxon>
        <taxon>Osteoglossomorpha</taxon>
        <taxon>Osteoglossiformes</taxon>
        <taxon>Mormyridae</taxon>
        <taxon>Paramormyrops</taxon>
    </lineage>
</organism>
<feature type="compositionally biased region" description="Basic and acidic residues" evidence="6">
    <location>
        <begin position="25"/>
        <end position="46"/>
    </location>
</feature>
<dbReference type="Pfam" id="PF05672">
    <property type="entry name" value="MAP7"/>
    <property type="match status" value="1"/>
</dbReference>
<evidence type="ECO:0000256" key="4">
    <source>
        <dbReference type="ARBA" id="ARBA00023054"/>
    </source>
</evidence>
<accession>A0A3B3RPD2</accession>
<dbReference type="PANTHER" id="PTHR15073:SF2">
    <property type="entry name" value="MAP7 DOMAIN-CONTAINING PROTEIN 1"/>
    <property type="match status" value="1"/>
</dbReference>
<feature type="compositionally biased region" description="Basic and acidic residues" evidence="6">
    <location>
        <begin position="474"/>
        <end position="485"/>
    </location>
</feature>
<dbReference type="PANTHER" id="PTHR15073">
    <property type="entry name" value="MICROTUBULE-ASSOCIATED PROTEIN"/>
    <property type="match status" value="1"/>
</dbReference>
<feature type="region of interest" description="Disordered" evidence="6">
    <location>
        <begin position="308"/>
        <end position="726"/>
    </location>
</feature>
<name>A0A3B3RPD2_9TELE</name>
<dbReference type="STRING" id="1676925.ENSPKIP00000020442"/>
<dbReference type="GO" id="GO:0000226">
    <property type="term" value="P:microtubule cytoskeleton organization"/>
    <property type="evidence" value="ECO:0007669"/>
    <property type="project" value="InterPro"/>
</dbReference>
<keyword evidence="5" id="KW-0206">Cytoskeleton</keyword>
<reference evidence="7" key="1">
    <citation type="submission" date="2025-08" db="UniProtKB">
        <authorList>
            <consortium name="Ensembl"/>
        </authorList>
    </citation>
    <scope>IDENTIFICATION</scope>
</reference>
<evidence type="ECO:0000313" key="8">
    <source>
        <dbReference type="Proteomes" id="UP000261540"/>
    </source>
</evidence>
<reference evidence="7" key="2">
    <citation type="submission" date="2025-09" db="UniProtKB">
        <authorList>
            <consortium name="Ensembl"/>
        </authorList>
    </citation>
    <scope>IDENTIFICATION</scope>
</reference>
<feature type="region of interest" description="Disordered" evidence="6">
    <location>
        <begin position="1"/>
        <end position="213"/>
    </location>
</feature>
<evidence type="ECO:0000256" key="5">
    <source>
        <dbReference type="ARBA" id="ARBA00023212"/>
    </source>
</evidence>
<keyword evidence="3" id="KW-0963">Cytoplasm</keyword>
<evidence type="ECO:0000256" key="6">
    <source>
        <dbReference type="SAM" id="MobiDB-lite"/>
    </source>
</evidence>
<keyword evidence="8" id="KW-1185">Reference proteome</keyword>
<evidence type="ECO:0000256" key="3">
    <source>
        <dbReference type="ARBA" id="ARBA00022490"/>
    </source>
</evidence>
<protein>
    <submittedName>
        <fullName evidence="7">MAP7 domain containing 1a</fullName>
    </submittedName>
</protein>
<sequence length="831" mass="92869">MREQDQAAELLKMRNGYTAAGPEPRSARLNEKTDCKDMDLQEKPQPAEKPTSSAPETSPKDEDGMGAGGKPQDTEPPARTETPTKGDSQKKKDSGRRSSTPSKSLATGTSASPQPKKDGMKSEDRQKLAKERREERAKYLEQRSQMQAAKKTQWLEKEEKARQLRERQLDERRRKLEEQRMKAERRRAALEERQRQKLERNKERYEAAVQRSSKKTWTEIRQQRWSWAGGLTRNGGQREGRCSLSAVNLPKHVDSVISKRLSKSSATLWNSPSKTRSLQLSAWESSIVDRLMTPTLSFLARSRSAASVLSNSKDARSPLCPRSSSASPLTACSHHHRAYHRSSERWKVSTSTPDITQRQRRRDSTPMEKKKKEKKDKERENEKERSALTKEKVLRKRQSLPSLKHRPEPSTSLLAKHRTASPAATKGRPASPSPAVSPKPTTVRATPPASKPRPKRSQTPARVEPRTASPVAVEKARSGTPEEAKSSAPIPSVVTASASVPPPSVSAPVTVPTSKAVPEQTSSDAGSLPSVPALAPPPAPAPAAAVAVSPSGKPTAGTTDPGEAARILAEKRRQAREQREREEQERREQAERERVLREERAARAAQEQQRREEEQQRLLEEQRQQEEREAQEKARAEQEENERLQKQREEAEIKAREEAEKQRLEREKHFQKEELERLERKKRLEEIMKRTRKTDPGEKKDAKTLSPAHINGKDAKPDSESNKVMDYKPGSEAVLSNREAVDVQSQGSIKESPMVPVINGVQPAKHENGLSAKGESAGFEEIIQLSNHSSGEGRDKSETGVSAEPILAFEAGEPFLKKAGSIKPQHVTEVL</sequence>
<feature type="compositionally biased region" description="Low complexity" evidence="6">
    <location>
        <begin position="542"/>
        <end position="551"/>
    </location>
</feature>
<proteinExistence type="inferred from homology"/>
<dbReference type="GeneTree" id="ENSGT00950000182941"/>
<feature type="compositionally biased region" description="Polar residues" evidence="6">
    <location>
        <begin position="97"/>
        <end position="113"/>
    </location>
</feature>
<feature type="compositionally biased region" description="Basic and acidic residues" evidence="6">
    <location>
        <begin position="72"/>
        <end position="96"/>
    </location>
</feature>
<feature type="compositionally biased region" description="Basic and acidic residues" evidence="6">
    <location>
        <begin position="115"/>
        <end position="141"/>
    </location>
</feature>